<evidence type="ECO:0000256" key="1">
    <source>
        <dbReference type="SAM" id="MobiDB-lite"/>
    </source>
</evidence>
<organism evidence="2 3">
    <name type="scientific">Micromonospora ureilytica</name>
    <dbReference type="NCBI Taxonomy" id="709868"/>
    <lineage>
        <taxon>Bacteria</taxon>
        <taxon>Bacillati</taxon>
        <taxon>Actinomycetota</taxon>
        <taxon>Actinomycetes</taxon>
        <taxon>Micromonosporales</taxon>
        <taxon>Micromonosporaceae</taxon>
        <taxon>Micromonospora</taxon>
    </lineage>
</organism>
<evidence type="ECO:0000313" key="2">
    <source>
        <dbReference type="EMBL" id="MBG6066297.1"/>
    </source>
</evidence>
<accession>A0ABS0JGX1</accession>
<name>A0ABS0JGX1_9ACTN</name>
<evidence type="ECO:0000313" key="3">
    <source>
        <dbReference type="Proteomes" id="UP000614915"/>
    </source>
</evidence>
<feature type="region of interest" description="Disordered" evidence="1">
    <location>
        <begin position="59"/>
        <end position="81"/>
    </location>
</feature>
<dbReference type="Proteomes" id="UP000614915">
    <property type="component" value="Unassembled WGS sequence"/>
</dbReference>
<feature type="compositionally biased region" description="Low complexity" evidence="1">
    <location>
        <begin position="69"/>
        <end position="81"/>
    </location>
</feature>
<keyword evidence="3" id="KW-1185">Reference proteome</keyword>
<protein>
    <submittedName>
        <fullName evidence="2">Uncharacterized protein</fullName>
    </submittedName>
</protein>
<feature type="compositionally biased region" description="Polar residues" evidence="1">
    <location>
        <begin position="21"/>
        <end position="32"/>
    </location>
</feature>
<sequence>MSKQTGAATSYLTGGVEMQFFPTSHHNPQKRTGSQKRGMMSMKPNKSPVIYCVRAIANEPQALPGSGGTPSPSGQSWEGRA</sequence>
<reference evidence="2 3" key="1">
    <citation type="submission" date="2020-11" db="EMBL/GenBank/DDBJ databases">
        <title>Sequencing the genomes of 1000 actinobacteria strains.</title>
        <authorList>
            <person name="Klenk H.-P."/>
        </authorList>
    </citation>
    <scope>NUCLEOTIDE SEQUENCE [LARGE SCALE GENOMIC DNA]</scope>
    <source>
        <strain evidence="2 3">DSM 101692</strain>
    </source>
</reference>
<gene>
    <name evidence="2" type="ORF">IW248_002584</name>
</gene>
<feature type="region of interest" description="Disordered" evidence="1">
    <location>
        <begin position="19"/>
        <end position="43"/>
    </location>
</feature>
<comment type="caution">
    <text evidence="2">The sequence shown here is derived from an EMBL/GenBank/DDBJ whole genome shotgun (WGS) entry which is preliminary data.</text>
</comment>
<proteinExistence type="predicted"/>
<dbReference type="EMBL" id="JADOTX010000001">
    <property type="protein sequence ID" value="MBG6066297.1"/>
    <property type="molecule type" value="Genomic_DNA"/>
</dbReference>